<reference evidence="1" key="1">
    <citation type="submission" date="2019-10" db="EMBL/GenBank/DDBJ databases">
        <authorList>
            <person name="Soares A.E.R."/>
            <person name="Aleixo A."/>
            <person name="Schneider P."/>
            <person name="Miyaki C.Y."/>
            <person name="Schneider M.P."/>
            <person name="Mello C."/>
            <person name="Vasconcelos A.T.R."/>
        </authorList>
    </citation>
    <scope>NUCLEOTIDE SEQUENCE</scope>
    <source>
        <tissue evidence="1">Muscle</tissue>
    </source>
</reference>
<evidence type="ECO:0000313" key="1">
    <source>
        <dbReference type="EMBL" id="KAJ7407885.1"/>
    </source>
</evidence>
<evidence type="ECO:0008006" key="3">
    <source>
        <dbReference type="Google" id="ProtNLM"/>
    </source>
</evidence>
<sequence length="82" mass="9414">MRFNKAKCRVLHLGHNDPMECYRLGTEWLKNSQAENDLVVLIDRKLNTTQQCAQVAKKVNGILACIRNTVTSRTREAILPLY</sequence>
<keyword evidence="2" id="KW-1185">Reference proteome</keyword>
<organism evidence="1 2">
    <name type="scientific">Willisornis vidua</name>
    <name type="common">Xingu scale-backed antbird</name>
    <dbReference type="NCBI Taxonomy" id="1566151"/>
    <lineage>
        <taxon>Eukaryota</taxon>
        <taxon>Metazoa</taxon>
        <taxon>Chordata</taxon>
        <taxon>Craniata</taxon>
        <taxon>Vertebrata</taxon>
        <taxon>Euteleostomi</taxon>
        <taxon>Archelosauria</taxon>
        <taxon>Archosauria</taxon>
        <taxon>Dinosauria</taxon>
        <taxon>Saurischia</taxon>
        <taxon>Theropoda</taxon>
        <taxon>Coelurosauria</taxon>
        <taxon>Aves</taxon>
        <taxon>Neognathae</taxon>
        <taxon>Neoaves</taxon>
        <taxon>Telluraves</taxon>
        <taxon>Australaves</taxon>
        <taxon>Passeriformes</taxon>
        <taxon>Thamnophilidae</taxon>
        <taxon>Willisornis</taxon>
    </lineage>
</organism>
<name>A0ABQ9CXU5_9PASS</name>
<dbReference type="EMBL" id="WHWB01034578">
    <property type="protein sequence ID" value="KAJ7407885.1"/>
    <property type="molecule type" value="Genomic_DNA"/>
</dbReference>
<comment type="caution">
    <text evidence="1">The sequence shown here is derived from an EMBL/GenBank/DDBJ whole genome shotgun (WGS) entry which is preliminary data.</text>
</comment>
<dbReference type="Proteomes" id="UP001145742">
    <property type="component" value="Unassembled WGS sequence"/>
</dbReference>
<gene>
    <name evidence="1" type="ORF">WISP_124050</name>
</gene>
<dbReference type="PANTHER" id="PTHR33332">
    <property type="entry name" value="REVERSE TRANSCRIPTASE DOMAIN-CONTAINING PROTEIN"/>
    <property type="match status" value="1"/>
</dbReference>
<proteinExistence type="predicted"/>
<protein>
    <recommendedName>
        <fullName evidence="3">Rna-directed dna polymerase from mobile element jockey-like</fullName>
    </recommendedName>
</protein>
<evidence type="ECO:0000313" key="2">
    <source>
        <dbReference type="Proteomes" id="UP001145742"/>
    </source>
</evidence>
<accession>A0ABQ9CXU5</accession>